<evidence type="ECO:0000256" key="10">
    <source>
        <dbReference type="ARBA" id="ARBA00041080"/>
    </source>
</evidence>
<dbReference type="PANTHER" id="PTHR22069:SF0">
    <property type="entry name" value="RADIAL SPOKE HEAD PROTEIN 9 HOMOLOG"/>
    <property type="match status" value="1"/>
</dbReference>
<organism evidence="11 12">
    <name type="scientific">Porcisia hertigi</name>
    <dbReference type="NCBI Taxonomy" id="2761500"/>
    <lineage>
        <taxon>Eukaryota</taxon>
        <taxon>Discoba</taxon>
        <taxon>Euglenozoa</taxon>
        <taxon>Kinetoplastea</taxon>
        <taxon>Metakinetoplastina</taxon>
        <taxon>Trypanosomatida</taxon>
        <taxon>Trypanosomatidae</taxon>
        <taxon>Leishmaniinae</taxon>
        <taxon>Porcisia</taxon>
    </lineage>
</organism>
<evidence type="ECO:0000313" key="12">
    <source>
        <dbReference type="Proteomes" id="UP000674318"/>
    </source>
</evidence>
<evidence type="ECO:0000256" key="5">
    <source>
        <dbReference type="ARBA" id="ARBA00023069"/>
    </source>
</evidence>
<comment type="similarity">
    <text evidence="9">Belongs to the flagellar radial spoke RSP9 family.</text>
</comment>
<dbReference type="PANTHER" id="PTHR22069">
    <property type="entry name" value="MITOCHONDRIAL RIBOSOMAL PROTEIN S18"/>
    <property type="match status" value="1"/>
</dbReference>
<evidence type="ECO:0000256" key="8">
    <source>
        <dbReference type="ARBA" id="ARBA00037822"/>
    </source>
</evidence>
<evidence type="ECO:0000256" key="2">
    <source>
        <dbReference type="ARBA" id="ARBA00022490"/>
    </source>
</evidence>
<dbReference type="Proteomes" id="UP000674318">
    <property type="component" value="Unassembled WGS sequence"/>
</dbReference>
<gene>
    <name evidence="11" type="ORF">JKF63_02280</name>
</gene>
<protein>
    <recommendedName>
        <fullName evidence="10">Radial spoke head protein 9 homolog</fullName>
    </recommendedName>
</protein>
<keyword evidence="5" id="KW-0969">Cilium</keyword>
<reference evidence="11 12" key="1">
    <citation type="submission" date="2021-02" db="EMBL/GenBank/DDBJ databases">
        <title>Porcisia hertigi Genome sequencing and assembly.</title>
        <authorList>
            <person name="Almutairi H."/>
            <person name="Gatherer D."/>
        </authorList>
    </citation>
    <scope>NUCLEOTIDE SEQUENCE [LARGE SCALE GENOMIC DNA]</scope>
    <source>
        <strain evidence="11 12">C119</strain>
    </source>
</reference>
<comment type="subcellular location">
    <subcellularLocation>
        <location evidence="8">Cell projection</location>
        <location evidence="8">Kinocilium</location>
    </subcellularLocation>
    <subcellularLocation>
        <location evidence="1">Cytoplasm</location>
        <location evidence="1">Cytoskeleton</location>
        <location evidence="1">Flagellum axoneme</location>
    </subcellularLocation>
</comment>
<keyword evidence="6" id="KW-0206">Cytoskeleton</keyword>
<dbReference type="RefSeq" id="XP_067754477.1">
    <property type="nucleotide sequence ID" value="XM_067898320.1"/>
</dbReference>
<evidence type="ECO:0000256" key="7">
    <source>
        <dbReference type="ARBA" id="ARBA00023273"/>
    </source>
</evidence>
<comment type="caution">
    <text evidence="11">The sequence shown here is derived from an EMBL/GenBank/DDBJ whole genome shotgun (WGS) entry which is preliminary data.</text>
</comment>
<dbReference type="InterPro" id="IPR055316">
    <property type="entry name" value="RSP9"/>
</dbReference>
<dbReference type="AlphaFoldDB" id="A0A836I2D3"/>
<keyword evidence="7" id="KW-0966">Cell projection</keyword>
<dbReference type="GO" id="GO:0060294">
    <property type="term" value="P:cilium movement involved in cell motility"/>
    <property type="evidence" value="ECO:0007669"/>
    <property type="project" value="TreeGrafter"/>
</dbReference>
<dbReference type="GO" id="GO:0035082">
    <property type="term" value="P:axoneme assembly"/>
    <property type="evidence" value="ECO:0007669"/>
    <property type="project" value="InterPro"/>
</dbReference>
<evidence type="ECO:0000313" key="11">
    <source>
        <dbReference type="EMBL" id="KAG5495225.1"/>
    </source>
</evidence>
<keyword evidence="3" id="KW-0970">Cilium biogenesis/degradation</keyword>
<dbReference type="KEGG" id="phet:94288397"/>
<dbReference type="OrthoDB" id="10258956at2759"/>
<proteinExistence type="inferred from homology"/>
<sequence length="319" mass="35633">MTALHPFEFAFQAGASFSPTERVQLSSSLPLLGVRTKRKDLVLWGKILGYKADYVIVEAFDDDAVAEPELYYTLDEGHTFSLLGTFSSVFSMCPGYNNCNGLQQAQWKQSMLLGMRGPFIGDPSYEYRVIQPNPTTGAPETQSVKESVRLALFIEEFDHECRVVPRGAYVKVERQATATVASTTEPGVGQDERAEVRRNTAFGGLTSKPDGALSLANYYHLRSVNPYRRLVARNQNILFTKSSLERLSEHPNLDATFEPLTEDVPTGVWQLRYDAFNKVVVGRNLRFAGSLFYHVPETSVYGTLYMGDGNININVAFEL</sequence>
<evidence type="ECO:0000256" key="3">
    <source>
        <dbReference type="ARBA" id="ARBA00022794"/>
    </source>
</evidence>
<keyword evidence="12" id="KW-1185">Reference proteome</keyword>
<dbReference type="GO" id="GO:0044458">
    <property type="term" value="P:motile cilium assembly"/>
    <property type="evidence" value="ECO:0007669"/>
    <property type="project" value="TreeGrafter"/>
</dbReference>
<keyword evidence="2" id="KW-0963">Cytoplasm</keyword>
<evidence type="ECO:0000256" key="4">
    <source>
        <dbReference type="ARBA" id="ARBA00022846"/>
    </source>
</evidence>
<name>A0A836I2D3_9TRYP</name>
<accession>A0A836I2D3</accession>
<evidence type="ECO:0000256" key="1">
    <source>
        <dbReference type="ARBA" id="ARBA00004611"/>
    </source>
</evidence>
<evidence type="ECO:0000256" key="9">
    <source>
        <dbReference type="ARBA" id="ARBA00038319"/>
    </source>
</evidence>
<dbReference type="GO" id="GO:0005930">
    <property type="term" value="C:axoneme"/>
    <property type="evidence" value="ECO:0007669"/>
    <property type="project" value="TreeGrafter"/>
</dbReference>
<keyword evidence="4" id="KW-0282">Flagellum</keyword>
<evidence type="ECO:0000256" key="6">
    <source>
        <dbReference type="ARBA" id="ARBA00023212"/>
    </source>
</evidence>
<dbReference type="GeneID" id="94288397"/>
<dbReference type="EMBL" id="JAFJZO010000033">
    <property type="protein sequence ID" value="KAG5495225.1"/>
    <property type="molecule type" value="Genomic_DNA"/>
</dbReference>